<feature type="modified residue" description="4-aspartylphosphate" evidence="2">
    <location>
        <position position="80"/>
    </location>
</feature>
<dbReference type="GO" id="GO:0000160">
    <property type="term" value="P:phosphorelay signal transduction system"/>
    <property type="evidence" value="ECO:0007669"/>
    <property type="project" value="InterPro"/>
</dbReference>
<dbReference type="Pfam" id="PF00072">
    <property type="entry name" value="Response_reg"/>
    <property type="match status" value="1"/>
</dbReference>
<accession>A0A2Z2NY74</accession>
<proteinExistence type="predicted"/>
<keyword evidence="5" id="KW-1185">Reference proteome</keyword>
<organism evidence="4 5">
    <name type="scientific">Granulosicoccus antarcticus IMCC3135</name>
    <dbReference type="NCBI Taxonomy" id="1192854"/>
    <lineage>
        <taxon>Bacteria</taxon>
        <taxon>Pseudomonadati</taxon>
        <taxon>Pseudomonadota</taxon>
        <taxon>Gammaproteobacteria</taxon>
        <taxon>Chromatiales</taxon>
        <taxon>Granulosicoccaceae</taxon>
        <taxon>Granulosicoccus</taxon>
    </lineage>
</organism>
<dbReference type="InterPro" id="IPR001789">
    <property type="entry name" value="Sig_transdc_resp-reg_receiver"/>
</dbReference>
<gene>
    <name evidence="4" type="ORF">IMCC3135_13095</name>
</gene>
<dbReference type="PANTHER" id="PTHR44591:SF3">
    <property type="entry name" value="RESPONSE REGULATORY DOMAIN-CONTAINING PROTEIN"/>
    <property type="match status" value="1"/>
</dbReference>
<dbReference type="CDD" id="cd00156">
    <property type="entry name" value="REC"/>
    <property type="match status" value="1"/>
</dbReference>
<evidence type="ECO:0000313" key="4">
    <source>
        <dbReference type="EMBL" id="ASJ72707.1"/>
    </source>
</evidence>
<protein>
    <recommendedName>
        <fullName evidence="3">Response regulatory domain-containing protein</fullName>
    </recommendedName>
</protein>
<dbReference type="PROSITE" id="PS50110">
    <property type="entry name" value="RESPONSE_REGULATORY"/>
    <property type="match status" value="1"/>
</dbReference>
<evidence type="ECO:0000313" key="5">
    <source>
        <dbReference type="Proteomes" id="UP000250079"/>
    </source>
</evidence>
<reference evidence="4 5" key="1">
    <citation type="submission" date="2016-12" db="EMBL/GenBank/DDBJ databases">
        <authorList>
            <person name="Song W.-J."/>
            <person name="Kurnit D.M."/>
        </authorList>
    </citation>
    <scope>NUCLEOTIDE SEQUENCE [LARGE SCALE GENOMIC DNA]</scope>
    <source>
        <strain evidence="4 5">IMCC3135</strain>
    </source>
</reference>
<dbReference type="SMART" id="SM00448">
    <property type="entry name" value="REC"/>
    <property type="match status" value="1"/>
</dbReference>
<sequence>MIAENDGQTMLCDRFCRCFSDVPFFMRPLVDILIVEDDEQTHGALMRLVTRMGHKPRGARCARDARDALLYQAPQVLITDWDLGEDQSGVDIADLALELRGSCKVVFWSGNDMPQLKRDSRHLDVTAYISKPSSLANLRSELSQVLPVA</sequence>
<dbReference type="Gene3D" id="3.40.50.2300">
    <property type="match status" value="1"/>
</dbReference>
<keyword evidence="1 2" id="KW-0597">Phosphoprotein</keyword>
<dbReference type="EMBL" id="CP018632">
    <property type="protein sequence ID" value="ASJ72707.1"/>
    <property type="molecule type" value="Genomic_DNA"/>
</dbReference>
<dbReference type="PANTHER" id="PTHR44591">
    <property type="entry name" value="STRESS RESPONSE REGULATOR PROTEIN 1"/>
    <property type="match status" value="1"/>
</dbReference>
<feature type="domain" description="Response regulatory" evidence="3">
    <location>
        <begin position="31"/>
        <end position="146"/>
    </location>
</feature>
<dbReference type="AlphaFoldDB" id="A0A2Z2NY74"/>
<dbReference type="Proteomes" id="UP000250079">
    <property type="component" value="Chromosome"/>
</dbReference>
<dbReference type="InterPro" id="IPR011006">
    <property type="entry name" value="CheY-like_superfamily"/>
</dbReference>
<dbReference type="KEGG" id="gai:IMCC3135_13095"/>
<dbReference type="InterPro" id="IPR050595">
    <property type="entry name" value="Bact_response_regulator"/>
</dbReference>
<evidence type="ECO:0000256" key="2">
    <source>
        <dbReference type="PROSITE-ProRule" id="PRU00169"/>
    </source>
</evidence>
<evidence type="ECO:0000259" key="3">
    <source>
        <dbReference type="PROSITE" id="PS50110"/>
    </source>
</evidence>
<evidence type="ECO:0000256" key="1">
    <source>
        <dbReference type="ARBA" id="ARBA00022553"/>
    </source>
</evidence>
<name>A0A2Z2NY74_9GAMM</name>
<dbReference type="SUPFAM" id="SSF52172">
    <property type="entry name" value="CheY-like"/>
    <property type="match status" value="1"/>
</dbReference>